<name>A0A3M0IBD7_9ACTN</name>
<dbReference type="InterPro" id="IPR000026">
    <property type="entry name" value="N1-like"/>
</dbReference>
<keyword evidence="3" id="KW-0732">Signal</keyword>
<dbReference type="GO" id="GO:0004521">
    <property type="term" value="F:RNA endonuclease activity"/>
    <property type="evidence" value="ECO:0007669"/>
    <property type="project" value="InterPro"/>
</dbReference>
<sequence length="133" mass="14331">MVLRSVPRALSALLLCLAVLVAGCSSARTGAVDVSAPPWAAGMSTVAEARLPAEARQTLALIDRGGPYPYAKDGAVFGNFEGLLPQHTRGYYHEYTVQTPGSRDRGARRIVTGQGGETYYTDDHYESFRAVLR</sequence>
<dbReference type="AlphaFoldDB" id="A0A3M0IBD7"/>
<evidence type="ECO:0000313" key="4">
    <source>
        <dbReference type="EMBL" id="RMB86831.1"/>
    </source>
</evidence>
<protein>
    <submittedName>
        <fullName evidence="4">Ribonuclease N</fullName>
    </submittedName>
</protein>
<feature type="signal peptide" evidence="3">
    <location>
        <begin position="1"/>
        <end position="27"/>
    </location>
</feature>
<evidence type="ECO:0000313" key="5">
    <source>
        <dbReference type="Proteomes" id="UP000270471"/>
    </source>
</evidence>
<dbReference type="RefSeq" id="WP_121888408.1">
    <property type="nucleotide sequence ID" value="NZ_JBEXWZ010000046.1"/>
</dbReference>
<dbReference type="GO" id="GO:0003723">
    <property type="term" value="F:RNA binding"/>
    <property type="evidence" value="ECO:0007669"/>
    <property type="project" value="InterPro"/>
</dbReference>
<keyword evidence="1" id="KW-0540">Nuclease</keyword>
<dbReference type="EMBL" id="PENI01000003">
    <property type="protein sequence ID" value="RMB86831.1"/>
    <property type="molecule type" value="Genomic_DNA"/>
</dbReference>
<evidence type="ECO:0000256" key="2">
    <source>
        <dbReference type="ARBA" id="ARBA00022801"/>
    </source>
</evidence>
<gene>
    <name evidence="4" type="ORF">CTZ28_07290</name>
</gene>
<feature type="chain" id="PRO_5017924055" evidence="3">
    <location>
        <begin position="28"/>
        <end position="133"/>
    </location>
</feature>
<dbReference type="PROSITE" id="PS51257">
    <property type="entry name" value="PROKAR_LIPOPROTEIN"/>
    <property type="match status" value="1"/>
</dbReference>
<evidence type="ECO:0000256" key="1">
    <source>
        <dbReference type="ARBA" id="ARBA00022722"/>
    </source>
</evidence>
<dbReference type="GO" id="GO:0016787">
    <property type="term" value="F:hydrolase activity"/>
    <property type="evidence" value="ECO:0007669"/>
    <property type="project" value="UniProtKB-KW"/>
</dbReference>
<dbReference type="Pfam" id="PF00545">
    <property type="entry name" value="Ribonuclease"/>
    <property type="match status" value="1"/>
</dbReference>
<dbReference type="OrthoDB" id="5326845at2"/>
<reference evidence="4 5" key="1">
    <citation type="submission" date="2017-11" db="EMBL/GenBank/DDBJ databases">
        <title>Draft genome of actinobacteria isolated from guarana (Paullinia cupana (Mart.) Ducke.</title>
        <authorList>
            <person name="Siqueira K.A."/>
            <person name="Liotti R.G."/>
            <person name="Mendes T.A.O."/>
            <person name="Soares M.A."/>
        </authorList>
    </citation>
    <scope>NUCLEOTIDE SEQUENCE [LARGE SCALE GENOMIC DNA]</scope>
    <source>
        <strain evidence="4 5">193</strain>
    </source>
</reference>
<keyword evidence="5" id="KW-1185">Reference proteome</keyword>
<proteinExistence type="predicted"/>
<dbReference type="SUPFAM" id="SSF53933">
    <property type="entry name" value="Microbial ribonucleases"/>
    <property type="match status" value="1"/>
</dbReference>
<evidence type="ECO:0000256" key="3">
    <source>
        <dbReference type="SAM" id="SignalP"/>
    </source>
</evidence>
<keyword evidence="2" id="KW-0378">Hydrolase</keyword>
<accession>A0A3M0IBD7</accession>
<comment type="caution">
    <text evidence="4">The sequence shown here is derived from an EMBL/GenBank/DDBJ whole genome shotgun (WGS) entry which is preliminary data.</text>
</comment>
<dbReference type="Gene3D" id="3.10.450.30">
    <property type="entry name" value="Microbial ribonucleases"/>
    <property type="match status" value="1"/>
</dbReference>
<dbReference type="Proteomes" id="UP000270471">
    <property type="component" value="Unassembled WGS sequence"/>
</dbReference>
<organism evidence="4 5">
    <name type="scientific">Streptomyces shenzhenensis</name>
    <dbReference type="NCBI Taxonomy" id="943815"/>
    <lineage>
        <taxon>Bacteria</taxon>
        <taxon>Bacillati</taxon>
        <taxon>Actinomycetota</taxon>
        <taxon>Actinomycetes</taxon>
        <taxon>Kitasatosporales</taxon>
        <taxon>Streptomycetaceae</taxon>
        <taxon>Streptomyces</taxon>
    </lineage>
</organism>
<dbReference type="InterPro" id="IPR016191">
    <property type="entry name" value="Ribonuclease/ribotoxin"/>
</dbReference>